<feature type="region of interest" description="Disordered" evidence="6">
    <location>
        <begin position="103"/>
        <end position="122"/>
    </location>
</feature>
<gene>
    <name evidence="8" type="primary">patA</name>
    <name evidence="8" type="ORF">LCER1_G007650</name>
</gene>
<evidence type="ECO:0000256" key="1">
    <source>
        <dbReference type="ARBA" id="ARBA00004141"/>
    </source>
</evidence>
<evidence type="ECO:0000313" key="9">
    <source>
        <dbReference type="Proteomes" id="UP000481288"/>
    </source>
</evidence>
<evidence type="ECO:0000256" key="5">
    <source>
        <dbReference type="ARBA" id="ARBA00023136"/>
    </source>
</evidence>
<comment type="caution">
    <text evidence="8">The sequence shown here is derived from an EMBL/GenBank/DDBJ whole genome shotgun (WGS) entry which is preliminary data.</text>
</comment>
<organism evidence="8 9">
    <name type="scientific">Lachnellula cervina</name>
    <dbReference type="NCBI Taxonomy" id="1316786"/>
    <lineage>
        <taxon>Eukaryota</taxon>
        <taxon>Fungi</taxon>
        <taxon>Dikarya</taxon>
        <taxon>Ascomycota</taxon>
        <taxon>Pezizomycotina</taxon>
        <taxon>Leotiomycetes</taxon>
        <taxon>Helotiales</taxon>
        <taxon>Lachnaceae</taxon>
        <taxon>Lachnellula</taxon>
    </lineage>
</organism>
<feature type="transmembrane region" description="Helical" evidence="7">
    <location>
        <begin position="308"/>
        <end position="329"/>
    </location>
</feature>
<comment type="subcellular location">
    <subcellularLocation>
        <location evidence="1">Membrane</location>
        <topology evidence="1">Multi-pass membrane protein</topology>
    </subcellularLocation>
</comment>
<keyword evidence="5 7" id="KW-0472">Membrane</keyword>
<reference evidence="8 9" key="1">
    <citation type="submission" date="2018-05" db="EMBL/GenBank/DDBJ databases">
        <title>Whole genome sequencing for identification of molecular markers to develop diagnostic detection tools for the regulated plant pathogen Lachnellula willkommii.</title>
        <authorList>
            <person name="Giroux E."/>
            <person name="Bilodeau G."/>
        </authorList>
    </citation>
    <scope>NUCLEOTIDE SEQUENCE [LARGE SCALE GENOMIC DNA]</scope>
    <source>
        <strain evidence="8 9">CBS 625.97</strain>
    </source>
</reference>
<dbReference type="Pfam" id="PF01184">
    <property type="entry name" value="Gpr1_Fun34_YaaH"/>
    <property type="match status" value="1"/>
</dbReference>
<name>A0A7D8UKM7_9HELO</name>
<proteinExistence type="inferred from homology"/>
<evidence type="ECO:0000256" key="3">
    <source>
        <dbReference type="ARBA" id="ARBA00022692"/>
    </source>
</evidence>
<feature type="compositionally biased region" description="Polar residues" evidence="6">
    <location>
        <begin position="103"/>
        <end position="121"/>
    </location>
</feature>
<evidence type="ECO:0000256" key="7">
    <source>
        <dbReference type="SAM" id="Phobius"/>
    </source>
</evidence>
<dbReference type="InterPro" id="IPR000791">
    <property type="entry name" value="Gpr1/Fun34/SatP-like"/>
</dbReference>
<feature type="transmembrane region" description="Helical" evidence="7">
    <location>
        <begin position="210"/>
        <end position="230"/>
    </location>
</feature>
<keyword evidence="3 7" id="KW-0812">Transmembrane</keyword>
<sequence length="398" mass="43621">PGTWDLGTLFEEISYGYGVQYHAKRLEDGFLECLPGKSKGDADHSLSIPGCSLQDLLLCMIAMAVSTFQVSVTSNYLVFRHLLARLSFTSTFLNLNHEDNNYQSPRRINSPHSTKAQSHHQGPSLLIDDSYFVRSSLEEANRIYQALTRESTLKDESSSPNIGTPYPFFVPSTVQSTLGSPTALAIGAFSTTLTTLSFSLMGWRGLDVTNVFIGNFFFVAGIGMVVSAQWELVLGNSFGYTALSAFGMFLIQREGQNPGFGAILTPLFGVKESYGDDTIGYNNALGFWVLMWAVLNLFFVFGAMAINLLYIGIFFFVELALALIAASYFAAADGKPGESNALKVSGGVFAFLAGILGYYTVAHLMCQTALFYRFPMGDTSRFFVKRKRDGAEECRDSG</sequence>
<evidence type="ECO:0000256" key="2">
    <source>
        <dbReference type="ARBA" id="ARBA00005587"/>
    </source>
</evidence>
<feature type="non-terminal residue" evidence="8">
    <location>
        <position position="398"/>
    </location>
</feature>
<evidence type="ECO:0000313" key="8">
    <source>
        <dbReference type="EMBL" id="TVY47259.1"/>
    </source>
</evidence>
<accession>A0A7D8UKM7</accession>
<dbReference type="InterPro" id="IPR051633">
    <property type="entry name" value="AceTr"/>
</dbReference>
<feature type="non-terminal residue" evidence="8">
    <location>
        <position position="1"/>
    </location>
</feature>
<dbReference type="OrthoDB" id="3648309at2759"/>
<dbReference type="GO" id="GO:0015123">
    <property type="term" value="F:acetate transmembrane transporter activity"/>
    <property type="evidence" value="ECO:0007669"/>
    <property type="project" value="TreeGrafter"/>
</dbReference>
<protein>
    <submittedName>
        <fullName evidence="8">Acetate transporter protein patA</fullName>
    </submittedName>
</protein>
<evidence type="ECO:0000256" key="4">
    <source>
        <dbReference type="ARBA" id="ARBA00022989"/>
    </source>
</evidence>
<feature type="transmembrane region" description="Helical" evidence="7">
    <location>
        <begin position="349"/>
        <end position="372"/>
    </location>
</feature>
<keyword evidence="9" id="KW-1185">Reference proteome</keyword>
<keyword evidence="4 7" id="KW-1133">Transmembrane helix</keyword>
<dbReference type="EMBL" id="QGMG01001516">
    <property type="protein sequence ID" value="TVY47259.1"/>
    <property type="molecule type" value="Genomic_DNA"/>
</dbReference>
<comment type="similarity">
    <text evidence="2">Belongs to the acetate uptake transporter (AceTr) (TC 2.A.96) family.</text>
</comment>
<dbReference type="Proteomes" id="UP000481288">
    <property type="component" value="Unassembled WGS sequence"/>
</dbReference>
<dbReference type="PANTHER" id="PTHR31123">
    <property type="entry name" value="ACCUMULATION OF DYADS PROTEIN 2-RELATED"/>
    <property type="match status" value="1"/>
</dbReference>
<dbReference type="GO" id="GO:0005886">
    <property type="term" value="C:plasma membrane"/>
    <property type="evidence" value="ECO:0007669"/>
    <property type="project" value="TreeGrafter"/>
</dbReference>
<feature type="transmembrane region" description="Helical" evidence="7">
    <location>
        <begin position="284"/>
        <end position="301"/>
    </location>
</feature>
<evidence type="ECO:0000256" key="6">
    <source>
        <dbReference type="SAM" id="MobiDB-lite"/>
    </source>
</evidence>
<dbReference type="AlphaFoldDB" id="A0A7D8UKM7"/>
<dbReference type="PANTHER" id="PTHR31123:SF7">
    <property type="entry name" value="MARVEL DOMAIN-CONTAINING PROTEIN"/>
    <property type="match status" value="1"/>
</dbReference>